<reference evidence="2 3" key="1">
    <citation type="submission" date="2018-02" db="EMBL/GenBank/DDBJ databases">
        <title>Genome sequence of the basidiomycete white-rot fungus Phlebia centrifuga.</title>
        <authorList>
            <person name="Granchi Z."/>
            <person name="Peng M."/>
            <person name="de Vries R.P."/>
            <person name="Hilden K."/>
            <person name="Makela M.R."/>
            <person name="Grigoriev I."/>
            <person name="Riley R."/>
        </authorList>
    </citation>
    <scope>NUCLEOTIDE SEQUENCE [LARGE SCALE GENOMIC DNA]</scope>
    <source>
        <strain evidence="2 3">FBCC195</strain>
    </source>
</reference>
<feature type="transmembrane region" description="Helical" evidence="1">
    <location>
        <begin position="109"/>
        <end position="131"/>
    </location>
</feature>
<dbReference type="SUPFAM" id="SSF51905">
    <property type="entry name" value="FAD/NAD(P)-binding domain"/>
    <property type="match status" value="1"/>
</dbReference>
<gene>
    <name evidence="2" type="ORF">PHLCEN_2v2297</name>
</gene>
<keyword evidence="1" id="KW-0472">Membrane</keyword>
<name>A0A2R6RPJ0_9APHY</name>
<dbReference type="STRING" id="98765.A0A2R6RPJ0"/>
<dbReference type="EMBL" id="MLYV02000213">
    <property type="protein sequence ID" value="PSS31937.1"/>
    <property type="molecule type" value="Genomic_DNA"/>
</dbReference>
<protein>
    <submittedName>
        <fullName evidence="2">Uncharacterized protein</fullName>
    </submittedName>
</protein>
<proteinExistence type="predicted"/>
<keyword evidence="1" id="KW-0812">Transmembrane</keyword>
<organism evidence="2 3">
    <name type="scientific">Hermanssonia centrifuga</name>
    <dbReference type="NCBI Taxonomy" id="98765"/>
    <lineage>
        <taxon>Eukaryota</taxon>
        <taxon>Fungi</taxon>
        <taxon>Dikarya</taxon>
        <taxon>Basidiomycota</taxon>
        <taxon>Agaricomycotina</taxon>
        <taxon>Agaricomycetes</taxon>
        <taxon>Polyporales</taxon>
        <taxon>Meruliaceae</taxon>
        <taxon>Hermanssonia</taxon>
    </lineage>
</organism>
<dbReference type="Proteomes" id="UP000186601">
    <property type="component" value="Unassembled WGS sequence"/>
</dbReference>
<evidence type="ECO:0000313" key="3">
    <source>
        <dbReference type="Proteomes" id="UP000186601"/>
    </source>
</evidence>
<dbReference type="InterPro" id="IPR036188">
    <property type="entry name" value="FAD/NAD-bd_sf"/>
</dbReference>
<keyword evidence="1" id="KW-1133">Transmembrane helix</keyword>
<comment type="caution">
    <text evidence="2">The sequence shown here is derived from an EMBL/GenBank/DDBJ whole genome shotgun (WGS) entry which is preliminary data.</text>
</comment>
<accession>A0A2R6RPJ0</accession>
<evidence type="ECO:0000313" key="2">
    <source>
        <dbReference type="EMBL" id="PSS31937.1"/>
    </source>
</evidence>
<dbReference type="OrthoDB" id="1111734at2759"/>
<keyword evidence="3" id="KW-1185">Reference proteome</keyword>
<evidence type="ECO:0000256" key="1">
    <source>
        <dbReference type="SAM" id="Phobius"/>
    </source>
</evidence>
<sequence length="524" mass="57976">MDSHSVSLNPSKGSNEQRIDVPMRSFQGGYYPQLIALYKHLGVKFRQADFSYSFSTLTNLSDTLQRQITTTMIYNGASGRDGVSMPSNMLPPTAKSSLLSAPSSLVAHLHIYVTFMLSMFLLVVFYLRLVLFSLPIQVPESISSSWVAFSIPLWLPFPTRPRNKCLTLREWTERTTPNNAISRWLKLDVQWQHFVKEVLVPLFSAVCTAGEDRIWNHPVEELLDYIYLTFGTHHYVVLNGVRDVVRKITTPVPPSNIHLSTPIVALVPGSPDGVSVSTVDIHCASNVVFSGFEHVILATQANHAGPLLKAYCDRLPESTSPDSSHLDHHRDLVAAQTSCLENFEYCRTIVVNHTDSTLLPSCPRNWRDLNLVMTTEPPLQADASDLCLPPTYAMATHILPKLKGVYQTTNPIVPPAATTILSVAHLERAVVTICGKNALAGLWQEREENKWKWGCAGSDGGRLGSLQGAGRSRQCRVPGIWICGSYAHCGIPLLEGCVVSARNVVEQGIWASEDVDLSTLPPLW</sequence>
<dbReference type="AlphaFoldDB" id="A0A2R6RPJ0"/>